<dbReference type="EMBL" id="QSTF01000014">
    <property type="protein sequence ID" value="RGM40635.1"/>
    <property type="molecule type" value="Genomic_DNA"/>
</dbReference>
<evidence type="ECO:0000313" key="3">
    <source>
        <dbReference type="Proteomes" id="UP000260780"/>
    </source>
</evidence>
<reference evidence="3 4" key="1">
    <citation type="submission" date="2018-08" db="EMBL/GenBank/DDBJ databases">
        <title>A genome reference for cultivated species of the human gut microbiota.</title>
        <authorList>
            <person name="Zou Y."/>
            <person name="Xue W."/>
            <person name="Luo G."/>
        </authorList>
    </citation>
    <scope>NUCLEOTIDE SEQUENCE [LARGE SCALE GENOMIC DNA]</scope>
    <source>
        <strain evidence="2 3">OM08-14</strain>
        <strain evidence="1 4">TF10-3AC</strain>
    </source>
</reference>
<dbReference type="RefSeq" id="WP_117673511.1">
    <property type="nucleotide sequence ID" value="NZ_CABOGR010000023.1"/>
</dbReference>
<proteinExistence type="predicted"/>
<gene>
    <name evidence="2" type="ORF">DXC17_07450</name>
    <name evidence="1" type="ORF">DXD04_12025</name>
</gene>
<organism evidence="1 4">
    <name type="scientific">Phocaeicola plebeius</name>
    <dbReference type="NCBI Taxonomy" id="310297"/>
    <lineage>
        <taxon>Bacteria</taxon>
        <taxon>Pseudomonadati</taxon>
        <taxon>Bacteroidota</taxon>
        <taxon>Bacteroidia</taxon>
        <taxon>Bacteroidales</taxon>
        <taxon>Bacteroidaceae</taxon>
        <taxon>Phocaeicola</taxon>
    </lineage>
</organism>
<evidence type="ECO:0000313" key="4">
    <source>
        <dbReference type="Proteomes" id="UP000260862"/>
    </source>
</evidence>
<dbReference type="STRING" id="310297.BHV76_12015"/>
<dbReference type="Proteomes" id="UP000260862">
    <property type="component" value="Unassembled WGS sequence"/>
</dbReference>
<evidence type="ECO:0008006" key="5">
    <source>
        <dbReference type="Google" id="ProtNLM"/>
    </source>
</evidence>
<name>A0A3E4MUA4_9BACT</name>
<dbReference type="EMBL" id="QSQT01000023">
    <property type="protein sequence ID" value="RGK53341.1"/>
    <property type="molecule type" value="Genomic_DNA"/>
</dbReference>
<comment type="caution">
    <text evidence="1">The sequence shown here is derived from an EMBL/GenBank/DDBJ whole genome shotgun (WGS) entry which is preliminary data.</text>
</comment>
<accession>A0A3E4MUA4</accession>
<keyword evidence="4" id="KW-1185">Reference proteome</keyword>
<evidence type="ECO:0000313" key="1">
    <source>
        <dbReference type="EMBL" id="RGK53341.1"/>
    </source>
</evidence>
<dbReference type="Proteomes" id="UP000260780">
    <property type="component" value="Unassembled WGS sequence"/>
</dbReference>
<sequence>MDYKYIEQLLERYWNCETSVEEEQILRIFFQQKELPAHLRRYRSLFTYQEEAAGMKLGDDFDKRVLAEIERPVVKARKLTLYSRFMPLFKAAAMMLLLFTLGGVVKHATEEGGASGIVYVHDQFENRQETPQVAYEGDSVKTLIRETSSKPRLEENSNR</sequence>
<protein>
    <recommendedName>
        <fullName evidence="5">Pyruvate ferredoxin oxidoreductase</fullName>
    </recommendedName>
</protein>
<evidence type="ECO:0000313" key="2">
    <source>
        <dbReference type="EMBL" id="RGM40635.1"/>
    </source>
</evidence>
<dbReference type="AlphaFoldDB" id="A0A3E4MUA4"/>